<dbReference type="CDD" id="cd19672">
    <property type="entry name" value="UBR-box_UBR1_like"/>
    <property type="match status" value="1"/>
</dbReference>
<evidence type="ECO:0000256" key="9">
    <source>
        <dbReference type="PROSITE-ProRule" id="PRU00508"/>
    </source>
</evidence>
<dbReference type="InterPro" id="IPR036390">
    <property type="entry name" value="WH_DNA-bd_sf"/>
</dbReference>
<dbReference type="GO" id="GO:0071596">
    <property type="term" value="P:ubiquitin-dependent protein catabolic process via the N-end rule pathway"/>
    <property type="evidence" value="ECO:0007669"/>
    <property type="project" value="UniProtKB-UniRule"/>
</dbReference>
<feature type="domain" description="UBR-type" evidence="12">
    <location>
        <begin position="142"/>
        <end position="213"/>
    </location>
</feature>
<dbReference type="InterPro" id="IPR042065">
    <property type="entry name" value="E3_ELL-like"/>
</dbReference>
<accession>A0A816DS24</accession>
<dbReference type="Pfam" id="PF18995">
    <property type="entry name" value="PRT6_C"/>
    <property type="match status" value="2"/>
</dbReference>
<dbReference type="Gene3D" id="3.30.1390.10">
    <property type="match status" value="1"/>
</dbReference>
<dbReference type="SUPFAM" id="SSF54736">
    <property type="entry name" value="ClpS-like"/>
    <property type="match status" value="1"/>
</dbReference>
<dbReference type="GO" id="GO:0061630">
    <property type="term" value="F:ubiquitin protein ligase activity"/>
    <property type="evidence" value="ECO:0007669"/>
    <property type="project" value="UniProtKB-UniRule"/>
</dbReference>
<reference evidence="13" key="1">
    <citation type="submission" date="2021-02" db="EMBL/GenBank/DDBJ databases">
        <authorList>
            <person name="Nowell W R."/>
        </authorList>
    </citation>
    <scope>NUCLEOTIDE SEQUENCE</scope>
</reference>
<evidence type="ECO:0000256" key="7">
    <source>
        <dbReference type="ARBA" id="ARBA00022833"/>
    </source>
</evidence>
<protein>
    <recommendedName>
        <fullName evidence="10">E3 ubiquitin-protein ligase</fullName>
        <ecNumber evidence="10">2.3.2.27</ecNumber>
    </recommendedName>
</protein>
<dbReference type="FunFam" id="2.10.110.30:FF:000001">
    <property type="entry name" value="E3 ubiquitin-protein ligase UBR2 isoform 1"/>
    <property type="match status" value="1"/>
</dbReference>
<keyword evidence="4 10" id="KW-0479">Metal-binding</keyword>
<evidence type="ECO:0000256" key="4">
    <source>
        <dbReference type="ARBA" id="ARBA00022723"/>
    </source>
</evidence>
<feature type="region of interest" description="Disordered" evidence="11">
    <location>
        <begin position="1046"/>
        <end position="1068"/>
    </location>
</feature>
<dbReference type="SMART" id="SM00396">
    <property type="entry name" value="ZnF_UBR1"/>
    <property type="match status" value="1"/>
</dbReference>
<comment type="catalytic activity">
    <reaction evidence="1 10">
        <text>S-ubiquitinyl-[E2 ubiquitin-conjugating enzyme]-L-cysteine + [acceptor protein]-L-lysine = [E2 ubiquitin-conjugating enzyme]-L-cysteine + N(6)-ubiquitinyl-[acceptor protein]-L-lysine.</text>
        <dbReference type="EC" id="2.3.2.27"/>
    </reaction>
</comment>
<evidence type="ECO:0000313" key="13">
    <source>
        <dbReference type="EMBL" id="CAF1641123.1"/>
    </source>
</evidence>
<comment type="pathway">
    <text evidence="2 10">Protein modification; protein ubiquitination.</text>
</comment>
<comment type="similarity">
    <text evidence="8 10">Belongs to the E3 ubiquitin-protein ligase UBR1-like family.</text>
</comment>
<name>A0A816DS24_9BILA</name>
<evidence type="ECO:0000256" key="3">
    <source>
        <dbReference type="ARBA" id="ARBA00022679"/>
    </source>
</evidence>
<dbReference type="InterPro" id="IPR014719">
    <property type="entry name" value="Ribosomal_bL12_C/ClpS-like"/>
</dbReference>
<dbReference type="GO" id="GO:0005737">
    <property type="term" value="C:cytoplasm"/>
    <property type="evidence" value="ECO:0007669"/>
    <property type="project" value="TreeGrafter"/>
</dbReference>
<feature type="compositionally biased region" description="Polar residues" evidence="11">
    <location>
        <begin position="1046"/>
        <end position="1058"/>
    </location>
</feature>
<evidence type="ECO:0000256" key="5">
    <source>
        <dbReference type="ARBA" id="ARBA00022771"/>
    </source>
</evidence>
<evidence type="ECO:0000256" key="2">
    <source>
        <dbReference type="ARBA" id="ARBA00004906"/>
    </source>
</evidence>
<proteinExistence type="inferred from homology"/>
<organism evidence="13 14">
    <name type="scientific">Rotaria magnacalcarata</name>
    <dbReference type="NCBI Taxonomy" id="392030"/>
    <lineage>
        <taxon>Eukaryota</taxon>
        <taxon>Metazoa</taxon>
        <taxon>Spiralia</taxon>
        <taxon>Gnathifera</taxon>
        <taxon>Rotifera</taxon>
        <taxon>Eurotatoria</taxon>
        <taxon>Bdelloidea</taxon>
        <taxon>Philodinida</taxon>
        <taxon>Philodinidae</taxon>
        <taxon>Rotaria</taxon>
    </lineage>
</organism>
<keyword evidence="6 10" id="KW-0833">Ubl conjugation pathway</keyword>
<evidence type="ECO:0000256" key="8">
    <source>
        <dbReference type="ARBA" id="ARBA00046341"/>
    </source>
</evidence>
<dbReference type="GO" id="GO:0016567">
    <property type="term" value="P:protein ubiquitination"/>
    <property type="evidence" value="ECO:0007669"/>
    <property type="project" value="UniProtKB-UniRule"/>
</dbReference>
<dbReference type="InterPro" id="IPR039164">
    <property type="entry name" value="UBR1-like"/>
</dbReference>
<dbReference type="InterPro" id="IPR044046">
    <property type="entry name" value="E3_ligase_UBR-like_C"/>
</dbReference>
<dbReference type="OrthoDB" id="26387at2759"/>
<keyword evidence="5 10" id="KW-0863">Zinc-finger</keyword>
<dbReference type="InterPro" id="IPR003769">
    <property type="entry name" value="ClpS_core"/>
</dbReference>
<comment type="function">
    <text evidence="10">Ubiquitin ligase protein which is a component of the N-end rule pathway. Recognizes and binds to proteins bearing specific N-terminal residues that are destabilizing according to the N-end rule, leading to their ubiquitination and subsequent degradation.</text>
</comment>
<dbReference type="GO" id="GO:0008270">
    <property type="term" value="F:zinc ion binding"/>
    <property type="evidence" value="ECO:0007669"/>
    <property type="project" value="UniProtKB-UniRule"/>
</dbReference>
<dbReference type="Gene3D" id="1.10.10.2670">
    <property type="entry name" value="E3 ubiquitin-protein ligase"/>
    <property type="match status" value="1"/>
</dbReference>
<evidence type="ECO:0000256" key="11">
    <source>
        <dbReference type="SAM" id="MobiDB-lite"/>
    </source>
</evidence>
<evidence type="ECO:0000313" key="14">
    <source>
        <dbReference type="Proteomes" id="UP000663834"/>
    </source>
</evidence>
<dbReference type="UniPathway" id="UPA00143"/>
<dbReference type="EMBL" id="CAJNOW010015332">
    <property type="protein sequence ID" value="CAF1641123.1"/>
    <property type="molecule type" value="Genomic_DNA"/>
</dbReference>
<dbReference type="Pfam" id="PF22960">
    <property type="entry name" value="WHD_UBR1"/>
    <property type="match status" value="1"/>
</dbReference>
<dbReference type="Proteomes" id="UP000663834">
    <property type="component" value="Unassembled WGS sequence"/>
</dbReference>
<dbReference type="InterPro" id="IPR055194">
    <property type="entry name" value="UBR1-like_WH"/>
</dbReference>
<sequence length="1917" mass="219884">MDDADSIDLSDNDEFMLDVEITAANVQEAINMALAEDDNSNSNLTTNVDLPPLSDELINFDGNKFGEELLHQTEYDSMEKVLYQHWRTFVPQCFIFHTNLIKGIVEQRADEILFRPFDIYLYGTLNTDDAIQVIRSYNKKSTVCGHLFKSEEPTYFCRDCCVDPTCVLCTDCFLQSEHRKHRYKMNVSAGGGYCDCGDSEAWKQHVHCNLHLPHDDNKDSADDVLNRLPSDLRLRAKHLFTILLRFIIKLLSTGNPQDVPNDLKNEYWDGDHKRYVTILFNDEIHTYDQVINVLSRAIQCSKPEGHELASLVDREGRTAIRIGTMDQCRDVQQIIRIRTADVPLKCEIYPSAFISLQYFAQKILSYLQTIMEISDGFRRIFCECEVQSDAQQDLTLTEKALLSEKMLWKSARAALHQIFINSFFMDSEWKKTFAILYMKNYSTVWRNFVKDPDEYVSFTDLSVQIYTVPTLARYLISSHNAFQTIVDSFLEYCQLKLDHGKLLFSRTINASMQHEFRRAQSILYDLKYLLGVVPQEYSIELRENFLNGFRAFLQLLSYMHGMDKVTRQVGQHLEFDPEWETAFNLVIKIQSIVSSVLDWCSNDKELLLRVYEATGSALLEIQKTSDISHLIKDKTSSSMVKTTVHDLKVDCYAYDVAKDPVTVHIPVMRLFVALHIHLHKYTDTLTTFNSLCEQLQMYPCFVYEEALRIQVLCAQHVAGLWKRNGYSLSNQIYYYSNVKCRKEMYDRDILALQVGASLISADTYLVQLLHKFNLLEWIRSPENGHTSETESRVKEKVRIMEEFLHLLIIIIGERYEPFIGKVTREEKLTREIVHQLCISPMAHSELIRGLQDCGQIELGSGEFETALKEVADFKRGNAAKGNYEVKANRLSEYNQFYYHYTKADQCKSEEYVIKRRKQTDDGISTTLFIPSPPLFTESFQPIIHILDSNIFLTLLKACVYRSTDPKAQLWSEAILNRALHLMTLACYEQERTPNFEFYSKCQKFELDKLINQLHLNTPSKAETCKELLAYVIKLYNRFSETNEQLNSSTSANFNQETSDITKRQQRKRKDLAAQKRAKIIAQMTELQKNFIEKNIQLCSESIDDQASESASPGTYSQLSSMISSSVQQILPISPTMPLKFEPMSIDDAYPNIQSCFGTNDLELSQSAKQILTCIFCQENSEVKLNSEAIVLSAYVQNSRVLSKTRSRRIENWDTFDPTFMSNDLHWGVHVSSCGHAIHASCWTKYHNSITSQDHRRTLRMRGSANYDTERNEFLCPLCQTLSNTIIPILPSLRTFAHDRKLAQMSFSEWIDGLEKALNGSIESRYEIETHEQQIFFNPCPLTTITKMMAERAAQNFQLLFGFAGDSRVQDFSDSIRERLMSFAKNVYAFGLNVDPDEDNDRIPIVLWTSCAYTIQSIEQLLRIDSKSIFSQLSIRQSELVTCLIKVAAVYGSLHDSDKIKKHCLTLLSVLLLSRTNIQMPSLIDIDLFHLLVSLCFTLPILFASKEILPSLTNVPPGNLNDLYLVRLIVMAHCIQILSSQGFLYETKIDDNQQAKMEKTINDDDDELKTLQELIEKIIKNQASPSCLAQLLPIEEIRDKLKLSLLPLLRCTALFYHHLTGTSWPTESGLDEYATICHYLALPICLSKLLDAENERFSNDLINSWISNLSTSKSPVKYPILVNELHSLPREYIDLMNQVSQGVAPYKYARDEARSPCICLTCGDVVVRSSSSSDTVTGFLHQVPAIFRRVPTGNWAVAPYKYARDEARSPCICLTCGDVVVRSSSSSTATVPHLMTTNSLISTLLNMDQTMGPCNTHTQQCCGSIGLYLRVKECSLLLLSIINDGRINKTRGTFMAAPYLDDYGETDQNLRRGNPLHLCDERYRTLHRRWLSHAIPEEISRNMEFNNTSIYTHNWSQF</sequence>
<evidence type="ECO:0000259" key="12">
    <source>
        <dbReference type="PROSITE" id="PS51157"/>
    </source>
</evidence>
<comment type="caution">
    <text evidence="13">The sequence shown here is derived from an EMBL/GenBank/DDBJ whole genome shotgun (WGS) entry which is preliminary data.</text>
</comment>
<dbReference type="Pfam" id="PF02207">
    <property type="entry name" value="zf-UBR"/>
    <property type="match status" value="1"/>
</dbReference>
<dbReference type="PANTHER" id="PTHR21497">
    <property type="entry name" value="UBIQUITIN LIGASE E3 ALPHA-RELATED"/>
    <property type="match status" value="1"/>
</dbReference>
<evidence type="ECO:0000256" key="10">
    <source>
        <dbReference type="RuleBase" id="RU366018"/>
    </source>
</evidence>
<dbReference type="EC" id="2.3.2.27" evidence="10"/>
<dbReference type="PROSITE" id="PS51157">
    <property type="entry name" value="ZF_UBR"/>
    <property type="match status" value="1"/>
</dbReference>
<dbReference type="SUPFAM" id="SSF46785">
    <property type="entry name" value="Winged helix' DNA-binding domain"/>
    <property type="match status" value="1"/>
</dbReference>
<dbReference type="GO" id="GO:0000151">
    <property type="term" value="C:ubiquitin ligase complex"/>
    <property type="evidence" value="ECO:0007669"/>
    <property type="project" value="TreeGrafter"/>
</dbReference>
<feature type="zinc finger region" description="UBR-type" evidence="9">
    <location>
        <begin position="142"/>
        <end position="213"/>
    </location>
</feature>
<dbReference type="InterPro" id="IPR003126">
    <property type="entry name" value="Znf_UBR"/>
</dbReference>
<keyword evidence="7 10" id="KW-0862">Zinc</keyword>
<evidence type="ECO:0000256" key="1">
    <source>
        <dbReference type="ARBA" id="ARBA00000900"/>
    </source>
</evidence>
<dbReference type="PANTHER" id="PTHR21497:SF24">
    <property type="entry name" value="E3 UBIQUITIN-PROTEIN LIGASE UBR1"/>
    <property type="match status" value="1"/>
</dbReference>
<dbReference type="Pfam" id="PF02617">
    <property type="entry name" value="ClpS"/>
    <property type="match status" value="1"/>
</dbReference>
<gene>
    <name evidence="13" type="ORF">KQP761_LOCUS28090</name>
</gene>
<evidence type="ECO:0000256" key="6">
    <source>
        <dbReference type="ARBA" id="ARBA00022786"/>
    </source>
</evidence>
<keyword evidence="3 10" id="KW-0808">Transferase</keyword>
<dbReference type="Gene3D" id="2.10.110.30">
    <property type="match status" value="1"/>
</dbReference>